<dbReference type="SUPFAM" id="SSF48403">
    <property type="entry name" value="Ankyrin repeat"/>
    <property type="match status" value="1"/>
</dbReference>
<evidence type="ECO:0000313" key="2">
    <source>
        <dbReference type="Proteomes" id="UP000289600"/>
    </source>
</evidence>
<proteinExistence type="predicted"/>
<name>A0A2P1EMB2_9VIRU</name>
<dbReference type="Gene3D" id="1.25.40.20">
    <property type="entry name" value="Ankyrin repeat-containing domain"/>
    <property type="match status" value="1"/>
</dbReference>
<keyword evidence="2" id="KW-1185">Reference proteome</keyword>
<dbReference type="Proteomes" id="UP000289600">
    <property type="component" value="Segment"/>
</dbReference>
<dbReference type="EMBL" id="MG807320">
    <property type="protein sequence ID" value="AVL95020.1"/>
    <property type="molecule type" value="Genomic_DNA"/>
</dbReference>
<dbReference type="InterPro" id="IPR002110">
    <property type="entry name" value="Ankyrin_rpt"/>
</dbReference>
<reference evidence="2" key="1">
    <citation type="submission" date="2018-01" db="EMBL/GenBank/DDBJ databases">
        <title>Testimony of 'menage a trois' revealed by the proteome of Megavirus virophage.</title>
        <authorList>
            <person name="Jeudy S."/>
            <person name="Bertaux L."/>
            <person name="Alempic J.-M."/>
            <person name="Lartigue A."/>
            <person name="Legendre M."/>
            <person name="Philippe N."/>
            <person name="Beucher L."/>
            <person name="Biondi E."/>
            <person name="Juul S."/>
            <person name="Turner D."/>
            <person name="Coute Y."/>
            <person name="Claverie J.-M."/>
            <person name="Abergel C."/>
        </authorList>
    </citation>
    <scope>NUCLEOTIDE SEQUENCE [LARGE SCALE GENOMIC DNA]</scope>
</reference>
<accession>A0A2P1EMB2</accession>
<evidence type="ECO:0000313" key="1">
    <source>
        <dbReference type="EMBL" id="AVL95020.1"/>
    </source>
</evidence>
<dbReference type="SMART" id="SM00248">
    <property type="entry name" value="ANK"/>
    <property type="match status" value="4"/>
</dbReference>
<gene>
    <name evidence="1" type="ORF">mc_634</name>
</gene>
<organism evidence="1 2">
    <name type="scientific">Moumouvirus australiensis</name>
    <dbReference type="NCBI Taxonomy" id="2109587"/>
    <lineage>
        <taxon>Viruses</taxon>
        <taxon>Varidnaviria</taxon>
        <taxon>Bamfordvirae</taxon>
        <taxon>Nucleocytoviricota</taxon>
        <taxon>Megaviricetes</taxon>
        <taxon>Imitervirales</taxon>
        <taxon>Mimiviridae</taxon>
        <taxon>Megamimivirinae</taxon>
        <taxon>Moumouvirus</taxon>
        <taxon>Moumouvirus australiense</taxon>
    </lineage>
</organism>
<protein>
    <submittedName>
        <fullName evidence="1">Ankyrin repeat protein</fullName>
    </submittedName>
</protein>
<dbReference type="InterPro" id="IPR036770">
    <property type="entry name" value="Ankyrin_rpt-contain_sf"/>
</dbReference>
<sequence>MTYYPYNNETPFKDILVDIYNYSIKNIYIFFSSKEEKILNECLGKQGNDFILNFETVSDVIQNDIIRIVIGNDDINNFELLMDNNIIQRRNEFDECFKIAIINKSKKIINYFLNMGIDICYLNNYAILAGSAVKNNVDFLQFIIENGGDIHAQNNTPIILATYINCPDNFLFLVNKGVDIYDRCDDICKIALNKFCVEIIKYLVKMGVDFKQYEDSKKFFKQSVQRLDEECIKLCLDMQLDISIISKYDIQCMLRSDIFPETLKLLINSGINLSCLNEIEANKESEKMFLQCYDLFIENGVNPKTLALLNYISIE</sequence>